<dbReference type="EMBL" id="JACRTG010000018">
    <property type="protein sequence ID" value="MBC8588003.1"/>
    <property type="molecule type" value="Genomic_DNA"/>
</dbReference>
<evidence type="ECO:0000313" key="2">
    <source>
        <dbReference type="EMBL" id="MBC8588003.1"/>
    </source>
</evidence>
<dbReference type="GO" id="GO:0016747">
    <property type="term" value="F:acyltransferase activity, transferring groups other than amino-acyl groups"/>
    <property type="evidence" value="ECO:0007669"/>
    <property type="project" value="InterPro"/>
</dbReference>
<reference evidence="2" key="1">
    <citation type="submission" date="2020-08" db="EMBL/GenBank/DDBJ databases">
        <title>Genome public.</title>
        <authorList>
            <person name="Liu C."/>
            <person name="Sun Q."/>
        </authorList>
    </citation>
    <scope>NUCLEOTIDE SEQUENCE</scope>
    <source>
        <strain evidence="2">BX21</strain>
    </source>
</reference>
<feature type="domain" description="N-acetyltransferase" evidence="1">
    <location>
        <begin position="12"/>
        <end position="177"/>
    </location>
</feature>
<dbReference type="PANTHER" id="PTHR43415:SF3">
    <property type="entry name" value="GNAT-FAMILY ACETYLTRANSFERASE"/>
    <property type="match status" value="1"/>
</dbReference>
<dbReference type="InterPro" id="IPR000182">
    <property type="entry name" value="GNAT_dom"/>
</dbReference>
<evidence type="ECO:0000259" key="1">
    <source>
        <dbReference type="PROSITE" id="PS51186"/>
    </source>
</evidence>
<protein>
    <submittedName>
        <fullName evidence="2">GNAT family N-acetyltransferase</fullName>
    </submittedName>
</protein>
<dbReference type="Proteomes" id="UP000601171">
    <property type="component" value="Unassembled WGS sequence"/>
</dbReference>
<sequence length="177" mass="20294">MKQFSLKDGQRLTIRTAKHEDASNLINYVKKIGGESDYLTFGENEFEITVEKEEELLESFLISDNKLYIIAEIDGKIVGSLNFSGGSRQRTKHTGEFGVSVEKKYWGLGIGRELINYLIDWAEEGDVIKKINLRVREDNKRAIGLYEKLGFKKEGVISRGFFVNDEYYSFICMGLEL</sequence>
<dbReference type="Pfam" id="PF00583">
    <property type="entry name" value="Acetyltransf_1"/>
    <property type="match status" value="1"/>
</dbReference>
<dbReference type="RefSeq" id="WP_262429458.1">
    <property type="nucleotide sequence ID" value="NZ_JACRTG010000018.1"/>
</dbReference>
<comment type="caution">
    <text evidence="2">The sequence shown here is derived from an EMBL/GenBank/DDBJ whole genome shotgun (WGS) entry which is preliminary data.</text>
</comment>
<dbReference type="PANTHER" id="PTHR43415">
    <property type="entry name" value="SPERMIDINE N(1)-ACETYLTRANSFERASE"/>
    <property type="match status" value="1"/>
</dbReference>
<dbReference type="InterPro" id="IPR016181">
    <property type="entry name" value="Acyl_CoA_acyltransferase"/>
</dbReference>
<evidence type="ECO:0000313" key="3">
    <source>
        <dbReference type="Proteomes" id="UP000601171"/>
    </source>
</evidence>
<dbReference type="PROSITE" id="PS51186">
    <property type="entry name" value="GNAT"/>
    <property type="match status" value="1"/>
</dbReference>
<name>A0A926EQR3_9FIRM</name>
<keyword evidence="3" id="KW-1185">Reference proteome</keyword>
<dbReference type="Gene3D" id="3.40.630.30">
    <property type="match status" value="1"/>
</dbReference>
<dbReference type="SUPFAM" id="SSF55729">
    <property type="entry name" value="Acyl-CoA N-acyltransferases (Nat)"/>
    <property type="match status" value="1"/>
</dbReference>
<dbReference type="CDD" id="cd04301">
    <property type="entry name" value="NAT_SF"/>
    <property type="match status" value="1"/>
</dbReference>
<organism evidence="2 3">
    <name type="scientific">Paratissierella segnis</name>
    <dbReference type="NCBI Taxonomy" id="2763679"/>
    <lineage>
        <taxon>Bacteria</taxon>
        <taxon>Bacillati</taxon>
        <taxon>Bacillota</taxon>
        <taxon>Tissierellia</taxon>
        <taxon>Tissierellales</taxon>
        <taxon>Tissierellaceae</taxon>
        <taxon>Paratissierella</taxon>
    </lineage>
</organism>
<proteinExistence type="predicted"/>
<gene>
    <name evidence="2" type="ORF">H8707_07105</name>
</gene>
<dbReference type="AlphaFoldDB" id="A0A926EQR3"/>
<accession>A0A926EQR3</accession>